<evidence type="ECO:0000313" key="8">
    <source>
        <dbReference type="EMBL" id="PZX20080.1"/>
    </source>
</evidence>
<reference evidence="8 9" key="1">
    <citation type="submission" date="2018-06" db="EMBL/GenBank/DDBJ databases">
        <title>Genomic Encyclopedia of Archaeal and Bacterial Type Strains, Phase II (KMG-II): from individual species to whole genera.</title>
        <authorList>
            <person name="Goeker M."/>
        </authorList>
    </citation>
    <scope>NUCLEOTIDE SEQUENCE [LARGE SCALE GENOMIC DNA]</scope>
    <source>
        <strain evidence="8 9">DSM 6779</strain>
    </source>
</reference>
<keyword evidence="3 5" id="KW-0697">Rotamase</keyword>
<dbReference type="Gene3D" id="3.10.50.40">
    <property type="match status" value="1"/>
</dbReference>
<dbReference type="EMBL" id="QKZK01000003">
    <property type="protein sequence ID" value="PZX20080.1"/>
    <property type="molecule type" value="Genomic_DNA"/>
</dbReference>
<feature type="domain" description="PPIase FKBP-type" evidence="7">
    <location>
        <begin position="93"/>
        <end position="180"/>
    </location>
</feature>
<dbReference type="SUPFAM" id="SSF54534">
    <property type="entry name" value="FKBP-like"/>
    <property type="match status" value="1"/>
</dbReference>
<evidence type="ECO:0000256" key="1">
    <source>
        <dbReference type="ARBA" id="ARBA00000971"/>
    </source>
</evidence>
<sequence>MGNIGGLNYKTMKKIISLLFLFLPILAGCQEKKKPATRLTMDELIEINRQLVNDDDARIKTYIDEKKLQMQRTETGMWYNIQSKKKTPTAATGQIISLKYNVSLLDGTACYASDKKNPRTFRIGQGGVESGLEEAALMLRKGDKATFIMPPHLAYGLTGDNNRIPPRATIIYEVEVLDVRER</sequence>
<evidence type="ECO:0000313" key="9">
    <source>
        <dbReference type="Proteomes" id="UP000249239"/>
    </source>
</evidence>
<dbReference type="InterPro" id="IPR046357">
    <property type="entry name" value="PPIase_dom_sf"/>
</dbReference>
<accession>A0A2W7NJN8</accession>
<evidence type="ECO:0000259" key="7">
    <source>
        <dbReference type="PROSITE" id="PS50059"/>
    </source>
</evidence>
<protein>
    <recommendedName>
        <fullName evidence="6">Peptidyl-prolyl cis-trans isomerase</fullName>
        <ecNumber evidence="6">5.2.1.8</ecNumber>
    </recommendedName>
</protein>
<keyword evidence="9" id="KW-1185">Reference proteome</keyword>
<name>A0A2W7NJN8_9BACT</name>
<dbReference type="Proteomes" id="UP000249239">
    <property type="component" value="Unassembled WGS sequence"/>
</dbReference>
<dbReference type="PANTHER" id="PTHR43811:SF19">
    <property type="entry name" value="39 KDA FK506-BINDING NUCLEAR PROTEIN"/>
    <property type="match status" value="1"/>
</dbReference>
<comment type="catalytic activity">
    <reaction evidence="1 5 6">
        <text>[protein]-peptidylproline (omega=180) = [protein]-peptidylproline (omega=0)</text>
        <dbReference type="Rhea" id="RHEA:16237"/>
        <dbReference type="Rhea" id="RHEA-COMP:10747"/>
        <dbReference type="Rhea" id="RHEA-COMP:10748"/>
        <dbReference type="ChEBI" id="CHEBI:83833"/>
        <dbReference type="ChEBI" id="CHEBI:83834"/>
        <dbReference type="EC" id="5.2.1.8"/>
    </reaction>
</comment>
<dbReference type="GO" id="GO:0003755">
    <property type="term" value="F:peptidyl-prolyl cis-trans isomerase activity"/>
    <property type="evidence" value="ECO:0007669"/>
    <property type="project" value="UniProtKB-UniRule"/>
</dbReference>
<keyword evidence="4 5" id="KW-0413">Isomerase</keyword>
<dbReference type="PANTHER" id="PTHR43811">
    <property type="entry name" value="FKBP-TYPE PEPTIDYL-PROLYL CIS-TRANS ISOMERASE FKPA"/>
    <property type="match status" value="1"/>
</dbReference>
<evidence type="ECO:0000256" key="2">
    <source>
        <dbReference type="ARBA" id="ARBA00006577"/>
    </source>
</evidence>
<comment type="similarity">
    <text evidence="2 6">Belongs to the FKBP-type PPIase family.</text>
</comment>
<gene>
    <name evidence="8" type="ORF">LX69_00532</name>
</gene>
<dbReference type="AlphaFoldDB" id="A0A2W7NJN8"/>
<evidence type="ECO:0000256" key="3">
    <source>
        <dbReference type="ARBA" id="ARBA00023110"/>
    </source>
</evidence>
<organism evidence="8 9">
    <name type="scientific">Breznakibacter xylanolyticus</name>
    <dbReference type="NCBI Taxonomy" id="990"/>
    <lineage>
        <taxon>Bacteria</taxon>
        <taxon>Pseudomonadati</taxon>
        <taxon>Bacteroidota</taxon>
        <taxon>Bacteroidia</taxon>
        <taxon>Marinilabiliales</taxon>
        <taxon>Marinilabiliaceae</taxon>
        <taxon>Breznakibacter</taxon>
    </lineage>
</organism>
<proteinExistence type="inferred from homology"/>
<dbReference type="EC" id="5.2.1.8" evidence="6"/>
<dbReference type="InterPro" id="IPR001179">
    <property type="entry name" value="PPIase_FKBP_dom"/>
</dbReference>
<comment type="caution">
    <text evidence="8">The sequence shown here is derived from an EMBL/GenBank/DDBJ whole genome shotgun (WGS) entry which is preliminary data.</text>
</comment>
<dbReference type="Pfam" id="PF00254">
    <property type="entry name" value="FKBP_C"/>
    <property type="match status" value="1"/>
</dbReference>
<evidence type="ECO:0000256" key="4">
    <source>
        <dbReference type="ARBA" id="ARBA00023235"/>
    </source>
</evidence>
<evidence type="ECO:0000256" key="5">
    <source>
        <dbReference type="PROSITE-ProRule" id="PRU00277"/>
    </source>
</evidence>
<dbReference type="PROSITE" id="PS50059">
    <property type="entry name" value="FKBP_PPIASE"/>
    <property type="match status" value="1"/>
</dbReference>
<evidence type="ECO:0000256" key="6">
    <source>
        <dbReference type="RuleBase" id="RU003915"/>
    </source>
</evidence>